<dbReference type="EMBL" id="UYYB01128101">
    <property type="protein sequence ID" value="VDM84176.1"/>
    <property type="molecule type" value="Genomic_DNA"/>
</dbReference>
<sequence>MSAGSSSATADFNNDVPDGLCIEAFRDYYENCSPHGKQILDNECQTLLECR</sequence>
<gene>
    <name evidence="1" type="ORF">SVUK_LOCUS19174</name>
</gene>
<accession>A0A3P7JL23</accession>
<organism evidence="1 2">
    <name type="scientific">Strongylus vulgaris</name>
    <name type="common">Blood worm</name>
    <dbReference type="NCBI Taxonomy" id="40348"/>
    <lineage>
        <taxon>Eukaryota</taxon>
        <taxon>Metazoa</taxon>
        <taxon>Ecdysozoa</taxon>
        <taxon>Nematoda</taxon>
        <taxon>Chromadorea</taxon>
        <taxon>Rhabditida</taxon>
        <taxon>Rhabditina</taxon>
        <taxon>Rhabditomorpha</taxon>
        <taxon>Strongyloidea</taxon>
        <taxon>Strongylidae</taxon>
        <taxon>Strongylus</taxon>
    </lineage>
</organism>
<evidence type="ECO:0000313" key="2">
    <source>
        <dbReference type="Proteomes" id="UP000270094"/>
    </source>
</evidence>
<protein>
    <submittedName>
        <fullName evidence="1">Uncharacterized protein</fullName>
    </submittedName>
</protein>
<dbReference type="AlphaFoldDB" id="A0A3P7JL23"/>
<name>A0A3P7JL23_STRVU</name>
<reference evidence="1 2" key="1">
    <citation type="submission" date="2018-11" db="EMBL/GenBank/DDBJ databases">
        <authorList>
            <consortium name="Pathogen Informatics"/>
        </authorList>
    </citation>
    <scope>NUCLEOTIDE SEQUENCE [LARGE SCALE GENOMIC DNA]</scope>
</reference>
<keyword evidence="2" id="KW-1185">Reference proteome</keyword>
<evidence type="ECO:0000313" key="1">
    <source>
        <dbReference type="EMBL" id="VDM84176.1"/>
    </source>
</evidence>
<dbReference type="Proteomes" id="UP000270094">
    <property type="component" value="Unassembled WGS sequence"/>
</dbReference>
<proteinExistence type="predicted"/>